<evidence type="ECO:0000313" key="3">
    <source>
        <dbReference type="Proteomes" id="UP001175211"/>
    </source>
</evidence>
<feature type="compositionally biased region" description="Basic and acidic residues" evidence="1">
    <location>
        <begin position="171"/>
        <end position="182"/>
    </location>
</feature>
<name>A0AA39N0N1_ARMTA</name>
<dbReference type="EMBL" id="JAUEPS010000030">
    <property type="protein sequence ID" value="KAK0452840.1"/>
    <property type="molecule type" value="Genomic_DNA"/>
</dbReference>
<evidence type="ECO:0000313" key="2">
    <source>
        <dbReference type="EMBL" id="KAK0452840.1"/>
    </source>
</evidence>
<feature type="region of interest" description="Disordered" evidence="1">
    <location>
        <begin position="163"/>
        <end position="182"/>
    </location>
</feature>
<organism evidence="2 3">
    <name type="scientific">Armillaria tabescens</name>
    <name type="common">Ringless honey mushroom</name>
    <name type="synonym">Agaricus tabescens</name>
    <dbReference type="NCBI Taxonomy" id="1929756"/>
    <lineage>
        <taxon>Eukaryota</taxon>
        <taxon>Fungi</taxon>
        <taxon>Dikarya</taxon>
        <taxon>Basidiomycota</taxon>
        <taxon>Agaricomycotina</taxon>
        <taxon>Agaricomycetes</taxon>
        <taxon>Agaricomycetidae</taxon>
        <taxon>Agaricales</taxon>
        <taxon>Marasmiineae</taxon>
        <taxon>Physalacriaceae</taxon>
        <taxon>Desarmillaria</taxon>
    </lineage>
</organism>
<proteinExistence type="predicted"/>
<gene>
    <name evidence="2" type="ORF">EV420DRAFT_1558617</name>
</gene>
<reference evidence="2" key="1">
    <citation type="submission" date="2023-06" db="EMBL/GenBank/DDBJ databases">
        <authorList>
            <consortium name="Lawrence Berkeley National Laboratory"/>
            <person name="Ahrendt S."/>
            <person name="Sahu N."/>
            <person name="Indic B."/>
            <person name="Wong-Bajracharya J."/>
            <person name="Merenyi Z."/>
            <person name="Ke H.-M."/>
            <person name="Monk M."/>
            <person name="Kocsube S."/>
            <person name="Drula E."/>
            <person name="Lipzen A."/>
            <person name="Balint B."/>
            <person name="Henrissat B."/>
            <person name="Andreopoulos B."/>
            <person name="Martin F.M."/>
            <person name="Harder C.B."/>
            <person name="Rigling D."/>
            <person name="Ford K.L."/>
            <person name="Foster G.D."/>
            <person name="Pangilinan J."/>
            <person name="Papanicolaou A."/>
            <person name="Barry K."/>
            <person name="LaButti K."/>
            <person name="Viragh M."/>
            <person name="Koriabine M."/>
            <person name="Yan M."/>
            <person name="Riley R."/>
            <person name="Champramary S."/>
            <person name="Plett K.L."/>
            <person name="Tsai I.J."/>
            <person name="Slot J."/>
            <person name="Sipos G."/>
            <person name="Plett J."/>
            <person name="Nagy L.G."/>
            <person name="Grigoriev I.V."/>
        </authorList>
    </citation>
    <scope>NUCLEOTIDE SEQUENCE</scope>
    <source>
        <strain evidence="2">CCBAS 213</strain>
    </source>
</reference>
<accession>A0AA39N0N1</accession>
<dbReference type="Proteomes" id="UP001175211">
    <property type="component" value="Unassembled WGS sequence"/>
</dbReference>
<sequence length="182" mass="20668">MLPIAGSFVKGLAGVAVVFLDNLERLAKNKEDIQVLARDITDVAIIVRDASIKISAEPRGIEDVADLKNACSEFQKFLSDLTTKVIDIERSNYSLWKDIKKFLTSRDIKEMINGHRQVMEGARSNLLLVTSLYERARPLRESDKTNEERRILKARGRRKRDVVDYEGGDGGGRKVRERRIPN</sequence>
<comment type="caution">
    <text evidence="2">The sequence shown here is derived from an EMBL/GenBank/DDBJ whole genome shotgun (WGS) entry which is preliminary data.</text>
</comment>
<dbReference type="GeneID" id="85357293"/>
<evidence type="ECO:0000256" key="1">
    <source>
        <dbReference type="SAM" id="MobiDB-lite"/>
    </source>
</evidence>
<dbReference type="AlphaFoldDB" id="A0AA39N0N1"/>
<dbReference type="RefSeq" id="XP_060328176.1">
    <property type="nucleotide sequence ID" value="XM_060473745.1"/>
</dbReference>
<protein>
    <submittedName>
        <fullName evidence="2">Uncharacterized protein</fullName>
    </submittedName>
</protein>
<keyword evidence="3" id="KW-1185">Reference proteome</keyword>